<evidence type="ECO:0000313" key="3">
    <source>
        <dbReference type="Proteomes" id="UP000236546"/>
    </source>
</evidence>
<dbReference type="PANTHER" id="PTHR33606:SF3">
    <property type="entry name" value="PROTEIN YCII"/>
    <property type="match status" value="1"/>
</dbReference>
<evidence type="ECO:0000313" key="2">
    <source>
        <dbReference type="EMBL" id="PNP39652.1"/>
    </source>
</evidence>
<feature type="domain" description="YCII-related" evidence="1">
    <location>
        <begin position="39"/>
        <end position="126"/>
    </location>
</feature>
<accession>A0A2K0T2A6</accession>
<dbReference type="EMBL" id="MTYH01000080">
    <property type="protein sequence ID" value="PNP39652.1"/>
    <property type="molecule type" value="Genomic_DNA"/>
</dbReference>
<proteinExistence type="predicted"/>
<dbReference type="AlphaFoldDB" id="A0A2K0T2A6"/>
<name>A0A2K0T2A6_9HYPO</name>
<dbReference type="InterPro" id="IPR051807">
    <property type="entry name" value="Sec-metab_biosynth-assoc"/>
</dbReference>
<organism evidence="2 3">
    <name type="scientific">Trichoderma gamsii</name>
    <dbReference type="NCBI Taxonomy" id="398673"/>
    <lineage>
        <taxon>Eukaryota</taxon>
        <taxon>Fungi</taxon>
        <taxon>Dikarya</taxon>
        <taxon>Ascomycota</taxon>
        <taxon>Pezizomycotina</taxon>
        <taxon>Sordariomycetes</taxon>
        <taxon>Hypocreomycetidae</taxon>
        <taxon>Hypocreales</taxon>
        <taxon>Hypocreaceae</taxon>
        <taxon>Trichoderma</taxon>
    </lineage>
</organism>
<dbReference type="PANTHER" id="PTHR33606">
    <property type="entry name" value="PROTEIN YCII"/>
    <property type="match status" value="1"/>
</dbReference>
<dbReference type="Pfam" id="PF03795">
    <property type="entry name" value="YCII"/>
    <property type="match status" value="1"/>
</dbReference>
<dbReference type="Proteomes" id="UP000236546">
    <property type="component" value="Unassembled WGS sequence"/>
</dbReference>
<evidence type="ECO:0000259" key="1">
    <source>
        <dbReference type="Pfam" id="PF03795"/>
    </source>
</evidence>
<comment type="caution">
    <text evidence="2">The sequence shown here is derived from an EMBL/GenBank/DDBJ whole genome shotgun (WGS) entry which is preliminary data.</text>
</comment>
<dbReference type="InterPro" id="IPR005545">
    <property type="entry name" value="YCII"/>
</dbReference>
<dbReference type="SUPFAM" id="SSF54909">
    <property type="entry name" value="Dimeric alpha+beta barrel"/>
    <property type="match status" value="1"/>
</dbReference>
<protein>
    <recommendedName>
        <fullName evidence="1">YCII-related domain-containing protein</fullName>
    </recommendedName>
</protein>
<gene>
    <name evidence="2" type="ORF">TGAMA5MH_08470</name>
</gene>
<dbReference type="Gene3D" id="3.30.70.1060">
    <property type="entry name" value="Dimeric alpha+beta barrel"/>
    <property type="match status" value="1"/>
</dbReference>
<reference evidence="2 3" key="1">
    <citation type="submission" date="2017-02" db="EMBL/GenBank/DDBJ databases">
        <title>Genomes of Trichoderma spp. with biocontrol activity.</title>
        <authorList>
            <person name="Gardiner D."/>
            <person name="Kazan K."/>
            <person name="Vos C."/>
            <person name="Harvey P."/>
        </authorList>
    </citation>
    <scope>NUCLEOTIDE SEQUENCE [LARGE SCALE GENOMIC DNA]</scope>
    <source>
        <strain evidence="2 3">A5MH</strain>
    </source>
</reference>
<dbReference type="InterPro" id="IPR011008">
    <property type="entry name" value="Dimeric_a/b-barrel"/>
</dbReference>
<sequence>MASRIATRRFLSPFSRAQFQRPSFIRTMATSEVRRPYEFLVILPDKPGPEVRKRRLEVRAQHFKDMTPTLDGGKLKMGGAILHDVPVNDEGENMDFAGSVMILVAESAEDAKNMLKDDIYVKAGVWDFEKTQIYPLKCGFRFPLE</sequence>
<dbReference type="OrthoDB" id="5519740at2759"/>